<dbReference type="AlphaFoldDB" id="A0A6L5YHI2"/>
<dbReference type="InterPro" id="IPR001463">
    <property type="entry name" value="Na/Ala_symport"/>
</dbReference>
<dbReference type="Proteomes" id="UP000476055">
    <property type="component" value="Unassembled WGS sequence"/>
</dbReference>
<dbReference type="EMBL" id="VUMU01000005">
    <property type="protein sequence ID" value="MST57721.1"/>
    <property type="molecule type" value="Genomic_DNA"/>
</dbReference>
<evidence type="ECO:0000256" key="2">
    <source>
        <dbReference type="ARBA" id="ARBA00009261"/>
    </source>
</evidence>
<evidence type="ECO:0000256" key="5">
    <source>
        <dbReference type="ARBA" id="ARBA00022692"/>
    </source>
</evidence>
<evidence type="ECO:0000256" key="3">
    <source>
        <dbReference type="ARBA" id="ARBA00022448"/>
    </source>
</evidence>
<dbReference type="Pfam" id="PF01235">
    <property type="entry name" value="Na_Ala_symp"/>
    <property type="match status" value="1"/>
</dbReference>
<gene>
    <name evidence="9" type="ORF">FYJ59_05615</name>
</gene>
<evidence type="ECO:0000313" key="10">
    <source>
        <dbReference type="Proteomes" id="UP000476055"/>
    </source>
</evidence>
<dbReference type="GO" id="GO:0005886">
    <property type="term" value="C:plasma membrane"/>
    <property type="evidence" value="ECO:0007669"/>
    <property type="project" value="UniProtKB-SubCell"/>
</dbReference>
<comment type="subcellular location">
    <subcellularLocation>
        <location evidence="1 8">Cell membrane</location>
        <topology evidence="1 8">Multi-pass membrane protein</topology>
    </subcellularLocation>
</comment>
<dbReference type="PRINTS" id="PR00175">
    <property type="entry name" value="NAALASMPORT"/>
</dbReference>
<keyword evidence="7 8" id="KW-0472">Membrane</keyword>
<feature type="transmembrane region" description="Helical" evidence="8">
    <location>
        <begin position="405"/>
        <end position="425"/>
    </location>
</feature>
<evidence type="ECO:0000256" key="6">
    <source>
        <dbReference type="ARBA" id="ARBA00022989"/>
    </source>
</evidence>
<dbReference type="NCBIfam" id="TIGR00835">
    <property type="entry name" value="agcS"/>
    <property type="match status" value="1"/>
</dbReference>
<organism evidence="9 10">
    <name type="scientific">Waltera intestinalis</name>
    <dbReference type="NCBI Taxonomy" id="2606635"/>
    <lineage>
        <taxon>Bacteria</taxon>
        <taxon>Bacillati</taxon>
        <taxon>Bacillota</taxon>
        <taxon>Clostridia</taxon>
        <taxon>Lachnospirales</taxon>
        <taxon>Lachnospiraceae</taxon>
        <taxon>Waltera</taxon>
    </lineage>
</organism>
<name>A0A6L5YHI2_9FIRM</name>
<feature type="transmembrane region" description="Helical" evidence="8">
    <location>
        <begin position="191"/>
        <end position="208"/>
    </location>
</feature>
<keyword evidence="5 8" id="KW-0812">Transmembrane</keyword>
<keyword evidence="8" id="KW-0769">Symport</keyword>
<feature type="transmembrane region" description="Helical" evidence="8">
    <location>
        <begin position="152"/>
        <end position="171"/>
    </location>
</feature>
<evidence type="ECO:0000313" key="9">
    <source>
        <dbReference type="EMBL" id="MST57721.1"/>
    </source>
</evidence>
<feature type="transmembrane region" description="Helical" evidence="8">
    <location>
        <begin position="308"/>
        <end position="330"/>
    </location>
</feature>
<keyword evidence="10" id="KW-1185">Reference proteome</keyword>
<feature type="transmembrane region" description="Helical" evidence="8">
    <location>
        <begin position="217"/>
        <end position="238"/>
    </location>
</feature>
<sequence length="457" mass="48862">MITEVTGFLQKTDRIVWGPWLIFLLLSCGCYLMISLFFLPLRNLLAALGLVFHPKSRKGTDGEGVSSFSALTTELAATIGTGNIVGVATAMVLGGPGALFWMLLSGIIGLSTKLVESTLCVRYRVRDHKGKPVGGPMYVLQNAFPYRRMGRILAVLFAIFAVLASFGMGNMTQGNSIAEALAVTFGVDRTVTGLVIGIFTILVILGGIDKIARVTEYLVPCMAVFYLFGTGMVIFTHFHNLPAGILQILCGAFCPEAMAGGSIGFLCSGRQAMRYGVSRGVFSNEAGLGAAGISAACADTPDAVRQGYISMTGVFIDTIVICSLTGLAIASSGMLGQRDAQGELLNGTALMIAVFSATFGRPGEWMLALSIALFAFATIIAWEYQGEKAFEYLAGNSRRTGWYRLCYGMFAFFGAVCSLEAVWDFSDICNGLMAVPNLLAVVMLSQGICREIRTYKL</sequence>
<keyword evidence="6 8" id="KW-1133">Transmembrane helix</keyword>
<keyword evidence="3 8" id="KW-0813">Transport</keyword>
<feature type="transmembrane region" description="Helical" evidence="8">
    <location>
        <begin position="20"/>
        <end position="52"/>
    </location>
</feature>
<dbReference type="PANTHER" id="PTHR30330:SF3">
    <property type="entry name" value="TRANSCRIPTIONAL REGULATOR, LRP FAMILY"/>
    <property type="match status" value="1"/>
</dbReference>
<dbReference type="PANTHER" id="PTHR30330">
    <property type="entry name" value="AGSS FAMILY TRANSPORTER, SODIUM-ALANINE"/>
    <property type="match status" value="1"/>
</dbReference>
<comment type="caution">
    <text evidence="9">The sequence shown here is derived from an EMBL/GenBank/DDBJ whole genome shotgun (WGS) entry which is preliminary data.</text>
</comment>
<accession>A0A6L5YHI2</accession>
<dbReference type="RefSeq" id="WP_154495867.1">
    <property type="nucleotide sequence ID" value="NZ_VUMU01000005.1"/>
</dbReference>
<reference evidence="9 10" key="1">
    <citation type="submission" date="2019-08" db="EMBL/GenBank/DDBJ databases">
        <title>In-depth cultivation of the pig gut microbiome towards novel bacterial diversity and tailored functional studies.</title>
        <authorList>
            <person name="Wylensek D."/>
            <person name="Hitch T.C.A."/>
            <person name="Clavel T."/>
        </authorList>
    </citation>
    <scope>NUCLEOTIDE SEQUENCE [LARGE SCALE GENOMIC DNA]</scope>
    <source>
        <strain evidence="9 10">WCA3-601-WT-6H</strain>
    </source>
</reference>
<comment type="similarity">
    <text evidence="2 8">Belongs to the alanine or glycine:cation symporter (AGCS) (TC 2.A.25) family.</text>
</comment>
<proteinExistence type="inferred from homology"/>
<evidence type="ECO:0000256" key="1">
    <source>
        <dbReference type="ARBA" id="ARBA00004651"/>
    </source>
</evidence>
<feature type="transmembrane region" description="Helical" evidence="8">
    <location>
        <begin position="99"/>
        <end position="121"/>
    </location>
</feature>
<protein>
    <submittedName>
        <fullName evidence="9">Alanine:cation symporter family protein</fullName>
    </submittedName>
</protein>
<dbReference type="GO" id="GO:0005283">
    <property type="term" value="F:amino acid:sodium symporter activity"/>
    <property type="evidence" value="ECO:0007669"/>
    <property type="project" value="InterPro"/>
</dbReference>
<evidence type="ECO:0000256" key="7">
    <source>
        <dbReference type="ARBA" id="ARBA00023136"/>
    </source>
</evidence>
<feature type="transmembrane region" description="Helical" evidence="8">
    <location>
        <begin position="365"/>
        <end position="384"/>
    </location>
</feature>
<keyword evidence="4 8" id="KW-1003">Cell membrane</keyword>
<dbReference type="Gene3D" id="1.20.1740.10">
    <property type="entry name" value="Amino acid/polyamine transporter I"/>
    <property type="match status" value="1"/>
</dbReference>
<evidence type="ECO:0000256" key="8">
    <source>
        <dbReference type="RuleBase" id="RU363064"/>
    </source>
</evidence>
<evidence type="ECO:0000256" key="4">
    <source>
        <dbReference type="ARBA" id="ARBA00022475"/>
    </source>
</evidence>